<evidence type="ECO:0000256" key="7">
    <source>
        <dbReference type="RuleBase" id="RU363032"/>
    </source>
</evidence>
<sequence length="251" mass="27482">MSKRFAVLKPLLVFIGILLLWQGLVVGLEVPSFIIPDPVSVFKRMVSDAGLLWEHALVTMAEMLMGLTLGVLFGVLMALTLVYFVSLRPWLLPLLLVTQAIPVFALAPVLMLWFGYGMASKVIMTVLIIFFPVATCCYDGLRQTHQGWLDLAQTMGGGSWAVLRLVRWPSALPALASGLRVAVVVAPIGAVVGEWVGSSAGLGYLMLQANARLWVDLMFAALTVLAICSVGLYYFTDLLLKRLIPWQTSHH</sequence>
<feature type="transmembrane region" description="Helical" evidence="7">
    <location>
        <begin position="172"/>
        <end position="193"/>
    </location>
</feature>
<keyword evidence="4 7" id="KW-0812">Transmembrane</keyword>
<feature type="transmembrane region" description="Helical" evidence="7">
    <location>
        <begin position="122"/>
        <end position="141"/>
    </location>
</feature>
<evidence type="ECO:0000259" key="8">
    <source>
        <dbReference type="PROSITE" id="PS50928"/>
    </source>
</evidence>
<dbReference type="PANTHER" id="PTHR30151">
    <property type="entry name" value="ALKANE SULFONATE ABC TRANSPORTER-RELATED, MEMBRANE SUBUNIT"/>
    <property type="match status" value="1"/>
</dbReference>
<dbReference type="GO" id="GO:0005886">
    <property type="term" value="C:plasma membrane"/>
    <property type="evidence" value="ECO:0007669"/>
    <property type="project" value="UniProtKB-SubCell"/>
</dbReference>
<evidence type="ECO:0000256" key="5">
    <source>
        <dbReference type="ARBA" id="ARBA00022989"/>
    </source>
</evidence>
<accession>A0A1X7ANF1</accession>
<dbReference type="RefSeq" id="WP_087112275.1">
    <property type="nucleotide sequence ID" value="NZ_CBCSCN010000011.1"/>
</dbReference>
<dbReference type="Proteomes" id="UP000196573">
    <property type="component" value="Unassembled WGS sequence"/>
</dbReference>
<evidence type="ECO:0000256" key="6">
    <source>
        <dbReference type="ARBA" id="ARBA00023136"/>
    </source>
</evidence>
<protein>
    <submittedName>
        <fullName evidence="9">Putative aliphatic sulfonates transport permease protein SsuC</fullName>
    </submittedName>
</protein>
<evidence type="ECO:0000313" key="10">
    <source>
        <dbReference type="Proteomes" id="UP000196573"/>
    </source>
</evidence>
<keyword evidence="10" id="KW-1185">Reference proteome</keyword>
<organism evidence="9 10">
    <name type="scientific">Parendozoicomonas haliclonae</name>
    <dbReference type="NCBI Taxonomy" id="1960125"/>
    <lineage>
        <taxon>Bacteria</taxon>
        <taxon>Pseudomonadati</taxon>
        <taxon>Pseudomonadota</taxon>
        <taxon>Gammaproteobacteria</taxon>
        <taxon>Oceanospirillales</taxon>
        <taxon>Endozoicomonadaceae</taxon>
        <taxon>Parendozoicomonas</taxon>
    </lineage>
</organism>
<dbReference type="GO" id="GO:0055085">
    <property type="term" value="P:transmembrane transport"/>
    <property type="evidence" value="ECO:0007669"/>
    <property type="project" value="InterPro"/>
</dbReference>
<dbReference type="CDD" id="cd06261">
    <property type="entry name" value="TM_PBP2"/>
    <property type="match status" value="1"/>
</dbReference>
<keyword evidence="5 7" id="KW-1133">Transmembrane helix</keyword>
<gene>
    <name evidence="9" type="primary">ssuC</name>
    <name evidence="9" type="ORF">EHSB41UT_03614</name>
</gene>
<dbReference type="InterPro" id="IPR035906">
    <property type="entry name" value="MetI-like_sf"/>
</dbReference>
<evidence type="ECO:0000256" key="3">
    <source>
        <dbReference type="ARBA" id="ARBA00022475"/>
    </source>
</evidence>
<comment type="similarity">
    <text evidence="7">Belongs to the binding-protein-dependent transport system permease family.</text>
</comment>
<dbReference type="Gene3D" id="1.10.3720.10">
    <property type="entry name" value="MetI-like"/>
    <property type="match status" value="1"/>
</dbReference>
<feature type="transmembrane region" description="Helical" evidence="7">
    <location>
        <begin position="213"/>
        <end position="235"/>
    </location>
</feature>
<keyword evidence="2 7" id="KW-0813">Transport</keyword>
<dbReference type="EMBL" id="FWPT01000009">
    <property type="protein sequence ID" value="SMA49824.1"/>
    <property type="molecule type" value="Genomic_DNA"/>
</dbReference>
<evidence type="ECO:0000256" key="1">
    <source>
        <dbReference type="ARBA" id="ARBA00004651"/>
    </source>
</evidence>
<dbReference type="SUPFAM" id="SSF161098">
    <property type="entry name" value="MetI-like"/>
    <property type="match status" value="1"/>
</dbReference>
<keyword evidence="3" id="KW-1003">Cell membrane</keyword>
<dbReference type="Pfam" id="PF00528">
    <property type="entry name" value="BPD_transp_1"/>
    <property type="match status" value="1"/>
</dbReference>
<feature type="transmembrane region" description="Helical" evidence="7">
    <location>
        <begin position="63"/>
        <end position="85"/>
    </location>
</feature>
<evidence type="ECO:0000313" key="9">
    <source>
        <dbReference type="EMBL" id="SMA49824.1"/>
    </source>
</evidence>
<comment type="subcellular location">
    <subcellularLocation>
        <location evidence="1 7">Cell membrane</location>
        <topology evidence="1 7">Multi-pass membrane protein</topology>
    </subcellularLocation>
</comment>
<evidence type="ECO:0000256" key="2">
    <source>
        <dbReference type="ARBA" id="ARBA00022448"/>
    </source>
</evidence>
<proteinExistence type="inferred from homology"/>
<evidence type="ECO:0000256" key="4">
    <source>
        <dbReference type="ARBA" id="ARBA00022692"/>
    </source>
</evidence>
<dbReference type="AlphaFoldDB" id="A0A1X7ANF1"/>
<reference evidence="9 10" key="1">
    <citation type="submission" date="2017-03" db="EMBL/GenBank/DDBJ databases">
        <authorList>
            <person name="Afonso C.L."/>
            <person name="Miller P.J."/>
            <person name="Scott M.A."/>
            <person name="Spackman E."/>
            <person name="Goraichik I."/>
            <person name="Dimitrov K.M."/>
            <person name="Suarez D.L."/>
            <person name="Swayne D.E."/>
        </authorList>
    </citation>
    <scope>NUCLEOTIDE SEQUENCE [LARGE SCALE GENOMIC DNA]</scope>
    <source>
        <strain evidence="9">SB41UT1</strain>
    </source>
</reference>
<keyword evidence="6 7" id="KW-0472">Membrane</keyword>
<dbReference type="PANTHER" id="PTHR30151:SF20">
    <property type="entry name" value="ABC TRANSPORTER PERMEASE PROTEIN HI_0355-RELATED"/>
    <property type="match status" value="1"/>
</dbReference>
<feature type="domain" description="ABC transmembrane type-1" evidence="8">
    <location>
        <begin position="52"/>
        <end position="236"/>
    </location>
</feature>
<dbReference type="PROSITE" id="PS50928">
    <property type="entry name" value="ABC_TM1"/>
    <property type="match status" value="1"/>
</dbReference>
<dbReference type="InterPro" id="IPR000515">
    <property type="entry name" value="MetI-like"/>
</dbReference>
<name>A0A1X7ANF1_9GAMM</name>
<feature type="transmembrane region" description="Helical" evidence="7">
    <location>
        <begin position="92"/>
        <end position="116"/>
    </location>
</feature>
<dbReference type="OrthoDB" id="8138334at2"/>